<dbReference type="EMBL" id="JACJVJ010000003">
    <property type="protein sequence ID" value="MBC2778959.1"/>
    <property type="molecule type" value="Genomic_DNA"/>
</dbReference>
<evidence type="ECO:0000313" key="4">
    <source>
        <dbReference type="EMBL" id="MBC2778959.1"/>
    </source>
</evidence>
<organism evidence="4 5">
    <name type="scientific">Parasphingopyxis marina</name>
    <dbReference type="NCBI Taxonomy" id="2761622"/>
    <lineage>
        <taxon>Bacteria</taxon>
        <taxon>Pseudomonadati</taxon>
        <taxon>Pseudomonadota</taxon>
        <taxon>Alphaproteobacteria</taxon>
        <taxon>Sphingomonadales</taxon>
        <taxon>Sphingomonadaceae</taxon>
        <taxon>Parasphingopyxis</taxon>
    </lineage>
</organism>
<dbReference type="Gene3D" id="3.40.50.720">
    <property type="entry name" value="NAD(P)-binding Rossmann-like Domain"/>
    <property type="match status" value="1"/>
</dbReference>
<evidence type="ECO:0000256" key="2">
    <source>
        <dbReference type="ARBA" id="ARBA00023002"/>
    </source>
</evidence>
<dbReference type="GO" id="GO:0016491">
    <property type="term" value="F:oxidoreductase activity"/>
    <property type="evidence" value="ECO:0007669"/>
    <property type="project" value="UniProtKB-KW"/>
</dbReference>
<evidence type="ECO:0000256" key="1">
    <source>
        <dbReference type="ARBA" id="ARBA00006484"/>
    </source>
</evidence>
<dbReference type="Pfam" id="PF00106">
    <property type="entry name" value="adh_short"/>
    <property type="match status" value="1"/>
</dbReference>
<reference evidence="4 5" key="1">
    <citation type="submission" date="2020-08" db="EMBL/GenBank/DDBJ databases">
        <title>Draft genome sequence of Parasphingopyxis sp. GrpM-11.</title>
        <authorList>
            <person name="Oh J."/>
            <person name="Roh D.-H."/>
        </authorList>
    </citation>
    <scope>NUCLEOTIDE SEQUENCE [LARGE SCALE GENOMIC DNA]</scope>
    <source>
        <strain evidence="4 5">GrpM-11</strain>
    </source>
</reference>
<gene>
    <name evidence="4" type="ORF">H6P80_15145</name>
</gene>
<dbReference type="InterPro" id="IPR002347">
    <property type="entry name" value="SDR_fam"/>
</dbReference>
<comment type="similarity">
    <text evidence="1 3">Belongs to the short-chain dehydrogenases/reductases (SDR) family.</text>
</comment>
<name>A0A842I2J7_9SPHN</name>
<dbReference type="InterPro" id="IPR020904">
    <property type="entry name" value="Sc_DH/Rdtase_CS"/>
</dbReference>
<accession>A0A842I2J7</accession>
<dbReference type="InterPro" id="IPR036291">
    <property type="entry name" value="NAD(P)-bd_dom_sf"/>
</dbReference>
<dbReference type="SUPFAM" id="SSF51735">
    <property type="entry name" value="NAD(P)-binding Rossmann-fold domains"/>
    <property type="match status" value="1"/>
</dbReference>
<evidence type="ECO:0000256" key="3">
    <source>
        <dbReference type="RuleBase" id="RU000363"/>
    </source>
</evidence>
<dbReference type="CDD" id="cd05233">
    <property type="entry name" value="SDR_c"/>
    <property type="match status" value="1"/>
</dbReference>
<dbReference type="PANTHER" id="PTHR44196">
    <property type="entry name" value="DEHYDROGENASE/REDUCTASE SDR FAMILY MEMBER 7B"/>
    <property type="match status" value="1"/>
</dbReference>
<evidence type="ECO:0000313" key="5">
    <source>
        <dbReference type="Proteomes" id="UP000564378"/>
    </source>
</evidence>
<comment type="caution">
    <text evidence="4">The sequence shown here is derived from an EMBL/GenBank/DDBJ whole genome shotgun (WGS) entry which is preliminary data.</text>
</comment>
<protein>
    <submittedName>
        <fullName evidence="4">SDR family NAD(P)-dependent oxidoreductase</fullName>
    </submittedName>
</protein>
<dbReference type="PRINTS" id="PR00081">
    <property type="entry name" value="GDHRDH"/>
</dbReference>
<dbReference type="AlphaFoldDB" id="A0A842I2J7"/>
<keyword evidence="5" id="KW-1185">Reference proteome</keyword>
<dbReference type="PROSITE" id="PS00061">
    <property type="entry name" value="ADH_SHORT"/>
    <property type="match status" value="1"/>
</dbReference>
<keyword evidence="2" id="KW-0560">Oxidoreductase</keyword>
<sequence>MTMLDLAGKTAVVTGAGSGLGEAIARHCVGLGGRTVLADIDEANLERVAGDLAGQGAELLAVPADVASRSAMEAMADACFERFDDCDYLFNNAGVVIHKPLADCSTEDWQRIIDVNLIGVANGIAAFVPRMIAAGRGHVVNVASMAGLVPLDGFGIYVASKYAVVGLSEVLAAELAPAGVDVTVACPGWIATAIQNEGGDVAPAFAPELMRVITADDAARIILDAVERKCLFAPTHPEWRSAAAQRADRLLSAFDSGR</sequence>
<dbReference type="GO" id="GO:0016020">
    <property type="term" value="C:membrane"/>
    <property type="evidence" value="ECO:0007669"/>
    <property type="project" value="TreeGrafter"/>
</dbReference>
<dbReference type="FunFam" id="3.40.50.720:FF:000084">
    <property type="entry name" value="Short-chain dehydrogenase reductase"/>
    <property type="match status" value="1"/>
</dbReference>
<dbReference type="PRINTS" id="PR00080">
    <property type="entry name" value="SDRFAMILY"/>
</dbReference>
<dbReference type="PANTHER" id="PTHR44196:SF1">
    <property type="entry name" value="DEHYDROGENASE_REDUCTASE SDR FAMILY MEMBER 7B"/>
    <property type="match status" value="1"/>
</dbReference>
<proteinExistence type="inferred from homology"/>
<dbReference type="Proteomes" id="UP000564378">
    <property type="component" value="Unassembled WGS sequence"/>
</dbReference>